<dbReference type="GO" id="GO:0140359">
    <property type="term" value="F:ABC-type transporter activity"/>
    <property type="evidence" value="ECO:0007669"/>
    <property type="project" value="InterPro"/>
</dbReference>
<keyword evidence="3" id="KW-1185">Reference proteome</keyword>
<feature type="transmembrane region" description="Helical" evidence="1">
    <location>
        <begin position="162"/>
        <end position="186"/>
    </location>
</feature>
<dbReference type="Proteomes" id="UP000553776">
    <property type="component" value="Unassembled WGS sequence"/>
</dbReference>
<feature type="transmembrane region" description="Helical" evidence="1">
    <location>
        <begin position="241"/>
        <end position="263"/>
    </location>
</feature>
<dbReference type="EMBL" id="JACJVR010000011">
    <property type="protein sequence ID" value="MBB6690475.1"/>
    <property type="molecule type" value="Genomic_DNA"/>
</dbReference>
<dbReference type="PANTHER" id="PTHR37305:SF2">
    <property type="entry name" value="BACITRACIN TRANSPORT PERMEASE PROTEIN BCRB"/>
    <property type="match status" value="1"/>
</dbReference>
<name>A0A841TQP3_9BACL</name>
<feature type="transmembrane region" description="Helical" evidence="1">
    <location>
        <begin position="77"/>
        <end position="99"/>
    </location>
</feature>
<feature type="transmembrane region" description="Helical" evidence="1">
    <location>
        <begin position="120"/>
        <end position="150"/>
    </location>
</feature>
<organism evidence="2 3">
    <name type="scientific">Cohnella xylanilytica</name>
    <dbReference type="NCBI Taxonomy" id="557555"/>
    <lineage>
        <taxon>Bacteria</taxon>
        <taxon>Bacillati</taxon>
        <taxon>Bacillota</taxon>
        <taxon>Bacilli</taxon>
        <taxon>Bacillales</taxon>
        <taxon>Paenibacillaceae</taxon>
        <taxon>Cohnella</taxon>
    </lineage>
</organism>
<sequence length="270" mass="29601">MNAPLFRQMLKVNLKGFSNYAFGSAFYILFMIWLYPGIADNSKALNDLVEALPSGVTNAFGFQGGFGSMESFISGEYYGLILPLLLSIFSLMLSTQLMAKLVDQGSMAYLLSTPTTRGRIAFTQALVLTCGLFFILAVTTGAGFLGYAWFIGDRFEFDASRFALLNVMAFLLFFAIAGVSFLVSALSNDEKRALGISGAITFGMFSLDLLGKIGESIDWLRYFSLFSLFRPSEIVLGRDDVLWQAALLLLIGLAGFAAAIVSFRRRDLPL</sequence>
<dbReference type="RefSeq" id="WP_185134501.1">
    <property type="nucleotide sequence ID" value="NZ_JACJVR010000011.1"/>
</dbReference>
<accession>A0A841TQP3</accession>
<keyword evidence="1" id="KW-0472">Membrane</keyword>
<protein>
    <submittedName>
        <fullName evidence="2">ABC transporter permease subunit</fullName>
    </submittedName>
</protein>
<proteinExistence type="predicted"/>
<gene>
    <name evidence="2" type="ORF">H7B90_03575</name>
</gene>
<feature type="transmembrane region" description="Helical" evidence="1">
    <location>
        <begin position="193"/>
        <end position="211"/>
    </location>
</feature>
<keyword evidence="1" id="KW-0812">Transmembrane</keyword>
<dbReference type="AlphaFoldDB" id="A0A841TQP3"/>
<dbReference type="PANTHER" id="PTHR37305">
    <property type="entry name" value="INTEGRAL MEMBRANE PROTEIN-RELATED"/>
    <property type="match status" value="1"/>
</dbReference>
<comment type="caution">
    <text evidence="2">The sequence shown here is derived from an EMBL/GenBank/DDBJ whole genome shotgun (WGS) entry which is preliminary data.</text>
</comment>
<dbReference type="Pfam" id="PF12679">
    <property type="entry name" value="ABC2_membrane_2"/>
    <property type="match status" value="1"/>
</dbReference>
<evidence type="ECO:0000313" key="2">
    <source>
        <dbReference type="EMBL" id="MBB6690475.1"/>
    </source>
</evidence>
<keyword evidence="1" id="KW-1133">Transmembrane helix</keyword>
<feature type="transmembrane region" description="Helical" evidence="1">
    <location>
        <begin position="20"/>
        <end position="38"/>
    </location>
</feature>
<evidence type="ECO:0000256" key="1">
    <source>
        <dbReference type="SAM" id="Phobius"/>
    </source>
</evidence>
<reference evidence="2 3" key="1">
    <citation type="submission" date="2020-08" db="EMBL/GenBank/DDBJ databases">
        <title>Cohnella phylogeny.</title>
        <authorList>
            <person name="Dunlap C."/>
        </authorList>
    </citation>
    <scope>NUCLEOTIDE SEQUENCE [LARGE SCALE GENOMIC DNA]</scope>
    <source>
        <strain evidence="2 3">DSM 25239</strain>
    </source>
</reference>
<dbReference type="GO" id="GO:0005886">
    <property type="term" value="C:plasma membrane"/>
    <property type="evidence" value="ECO:0007669"/>
    <property type="project" value="UniProtKB-SubCell"/>
</dbReference>
<evidence type="ECO:0000313" key="3">
    <source>
        <dbReference type="Proteomes" id="UP000553776"/>
    </source>
</evidence>